<dbReference type="EMBL" id="JAKNHQ010000007">
    <property type="protein sequence ID" value="MCG4610557.1"/>
    <property type="molecule type" value="Genomic_DNA"/>
</dbReference>
<reference evidence="2 3" key="1">
    <citation type="submission" date="2022-01" db="EMBL/GenBank/DDBJ databases">
        <title>Collection of gut derived symbiotic bacterial strains cultured from healthy donors.</title>
        <authorList>
            <person name="Lin H."/>
            <person name="Kohout C."/>
            <person name="Waligurski E."/>
            <person name="Pamer E.G."/>
        </authorList>
    </citation>
    <scope>NUCLEOTIDE SEQUENCE [LARGE SCALE GENOMIC DNA]</scope>
    <source>
        <strain evidence="2 3">DFI.7.58</strain>
    </source>
</reference>
<dbReference type="InterPro" id="IPR004879">
    <property type="entry name" value="Ssp411-like_TRX"/>
</dbReference>
<dbReference type="Pfam" id="PF03190">
    <property type="entry name" value="Thioredox_DsbH"/>
    <property type="match status" value="1"/>
</dbReference>
<protein>
    <submittedName>
        <fullName evidence="2">Thioredoxin domain-containing protein</fullName>
    </submittedName>
</protein>
<dbReference type="SUPFAM" id="SSF52833">
    <property type="entry name" value="Thioredoxin-like"/>
    <property type="match status" value="1"/>
</dbReference>
<gene>
    <name evidence="2" type="ORF">L0P57_06375</name>
</gene>
<name>A0ABS9MIB5_9FIRM</name>
<dbReference type="PIRSF" id="PIRSF006402">
    <property type="entry name" value="UCP006402_thioredoxin"/>
    <property type="match status" value="1"/>
</dbReference>
<dbReference type="PANTHER" id="PTHR42899">
    <property type="entry name" value="SPERMATOGENESIS-ASSOCIATED PROTEIN 20"/>
    <property type="match status" value="1"/>
</dbReference>
<proteinExistence type="predicted"/>
<comment type="caution">
    <text evidence="2">The sequence shown here is derived from an EMBL/GenBank/DDBJ whole genome shotgun (WGS) entry which is preliminary data.</text>
</comment>
<evidence type="ECO:0000313" key="3">
    <source>
        <dbReference type="Proteomes" id="UP001298681"/>
    </source>
</evidence>
<dbReference type="InterPro" id="IPR008928">
    <property type="entry name" value="6-hairpin_glycosidase_sf"/>
</dbReference>
<keyword evidence="3" id="KW-1185">Reference proteome</keyword>
<dbReference type="PANTHER" id="PTHR42899:SF1">
    <property type="entry name" value="SPERMATOGENESIS-ASSOCIATED PROTEIN 20"/>
    <property type="match status" value="1"/>
</dbReference>
<dbReference type="InterPro" id="IPR012341">
    <property type="entry name" value="6hp_glycosidase-like_sf"/>
</dbReference>
<feature type="domain" description="Spermatogenesis-associated protein 20-like TRX" evidence="1">
    <location>
        <begin position="3"/>
        <end position="165"/>
    </location>
</feature>
<dbReference type="CDD" id="cd02955">
    <property type="entry name" value="SSP411"/>
    <property type="match status" value="1"/>
</dbReference>
<dbReference type="InterPro" id="IPR024705">
    <property type="entry name" value="Ssp411"/>
</dbReference>
<sequence length="669" mass="76045">MHENHLIHEKSPYLLQHAHNPVDWYPWGPEAFRVAKQNNLPIFLSIGYSTCHWCHVMEHESFEDEEVANLLNQQFIAIKVDREERPDIDTVYMEVCQSLTGSGGWPLTILMTPAQKPFFAGTYLPKHAQYGTAGLIELLQEVSKLWREQPEMLLHSSEQIAAELQERSAQFHRAAEPSLSLSDRAVRQLQGRFDPHYGGFGAAPKFPMCHNLLFLLRYAARTKNRKVQEMALQTLGHMYRGGLFDHIGGGCSRYSTDRRWLIPHFEKMLYDNALLAYTTLEAFQMTSRSFFRTMAEQTLQYLLRELTSPEGGFYCGQDADSDGKEGAYYGFTPQEIEHLLGPKDSAAFCAYFGITPRGNFEGQNLPNLLDHPLYTEPPAEIESLCKTVYQYRLSRLELHLDDKILTSWNALAIVAFTKAYTVLDDVRYLEAAQQAHAFLQRHLRTADSRLLVRWRAGEAAYPGQLDDYAYYAWALLELYHTTFDFSYFDEAVTLATTMVHSFFDNQHGGFYFYASDAEQLLTRPKEFYDGALPSGNAVATLVLVRLAALTNEPDWRTYADLQLRFLAGNIADFSMAHCFALLALEEALDPPKSLLCSTVGSVPSEAQPFLRKQPIHILVKNTNNAPALEKIAPYTANYPIPANGVMYYLCRNGACLAPVEQLEQLKEML</sequence>
<dbReference type="Proteomes" id="UP001298681">
    <property type="component" value="Unassembled WGS sequence"/>
</dbReference>
<dbReference type="SUPFAM" id="SSF48208">
    <property type="entry name" value="Six-hairpin glycosidases"/>
    <property type="match status" value="1"/>
</dbReference>
<dbReference type="RefSeq" id="WP_191362448.1">
    <property type="nucleotide sequence ID" value="NZ_JAKNHQ010000007.1"/>
</dbReference>
<dbReference type="InterPro" id="IPR036249">
    <property type="entry name" value="Thioredoxin-like_sf"/>
</dbReference>
<organism evidence="2 3">
    <name type="scientific">Anaeromassilibacillus senegalensis</name>
    <dbReference type="NCBI Taxonomy" id="1673717"/>
    <lineage>
        <taxon>Bacteria</taxon>
        <taxon>Bacillati</taxon>
        <taxon>Bacillota</taxon>
        <taxon>Clostridia</taxon>
        <taxon>Eubacteriales</taxon>
        <taxon>Acutalibacteraceae</taxon>
        <taxon>Anaeromassilibacillus</taxon>
    </lineage>
</organism>
<dbReference type="Gene3D" id="1.50.10.10">
    <property type="match status" value="1"/>
</dbReference>
<accession>A0ABS9MIB5</accession>
<evidence type="ECO:0000313" key="2">
    <source>
        <dbReference type="EMBL" id="MCG4610557.1"/>
    </source>
</evidence>
<evidence type="ECO:0000259" key="1">
    <source>
        <dbReference type="Pfam" id="PF03190"/>
    </source>
</evidence>
<dbReference type="Gene3D" id="3.40.30.10">
    <property type="entry name" value="Glutaredoxin"/>
    <property type="match status" value="1"/>
</dbReference>